<evidence type="ECO:0000313" key="3">
    <source>
        <dbReference type="Proteomes" id="UP000267585"/>
    </source>
</evidence>
<keyword evidence="1" id="KW-0472">Membrane</keyword>
<feature type="transmembrane region" description="Helical" evidence="1">
    <location>
        <begin position="74"/>
        <end position="93"/>
    </location>
</feature>
<feature type="transmembrane region" description="Helical" evidence="1">
    <location>
        <begin position="37"/>
        <end position="54"/>
    </location>
</feature>
<protein>
    <submittedName>
        <fullName evidence="2">Uncharacterized protein</fullName>
    </submittedName>
</protein>
<feature type="transmembrane region" description="Helical" evidence="1">
    <location>
        <begin position="203"/>
        <end position="221"/>
    </location>
</feature>
<proteinExistence type="predicted"/>
<gene>
    <name evidence="2" type="ORF">EHW67_09735</name>
</gene>
<accession>A0A430K2E6</accession>
<dbReference type="AlphaFoldDB" id="A0A430K2E6"/>
<keyword evidence="3" id="KW-1185">Reference proteome</keyword>
<organism evidence="2 3">
    <name type="scientific">Arenibacter aquaticus</name>
    <dbReference type="NCBI Taxonomy" id="2489054"/>
    <lineage>
        <taxon>Bacteria</taxon>
        <taxon>Pseudomonadati</taxon>
        <taxon>Bacteroidota</taxon>
        <taxon>Flavobacteriia</taxon>
        <taxon>Flavobacteriales</taxon>
        <taxon>Flavobacteriaceae</taxon>
        <taxon>Arenibacter</taxon>
    </lineage>
</organism>
<keyword evidence="1" id="KW-1133">Transmembrane helix</keyword>
<name>A0A430K2E6_9FLAO</name>
<comment type="caution">
    <text evidence="2">The sequence shown here is derived from an EMBL/GenBank/DDBJ whole genome shotgun (WGS) entry which is preliminary data.</text>
</comment>
<dbReference type="RefSeq" id="WP_126162197.1">
    <property type="nucleotide sequence ID" value="NZ_RQPJ01000005.1"/>
</dbReference>
<keyword evidence="1" id="KW-0812">Transmembrane</keyword>
<reference evidence="2 3" key="1">
    <citation type="submission" date="2018-11" db="EMBL/GenBank/DDBJ databases">
        <title>Arenibacter aquaticus sp.nov., a marine bacterium isolated from surface seawater in the South China Sea.</title>
        <authorList>
            <person name="Guo J."/>
            <person name="Sun J."/>
        </authorList>
    </citation>
    <scope>NUCLEOTIDE SEQUENCE [LARGE SCALE GENOMIC DNA]</scope>
    <source>
        <strain evidence="2 3">GUO666</strain>
    </source>
</reference>
<evidence type="ECO:0000256" key="1">
    <source>
        <dbReference type="SAM" id="Phobius"/>
    </source>
</evidence>
<dbReference type="EMBL" id="RQPJ01000005">
    <property type="protein sequence ID" value="RTE53302.1"/>
    <property type="molecule type" value="Genomic_DNA"/>
</dbReference>
<feature type="transmembrane region" description="Helical" evidence="1">
    <location>
        <begin position="100"/>
        <end position="119"/>
    </location>
</feature>
<feature type="transmembrane region" description="Helical" evidence="1">
    <location>
        <begin position="131"/>
        <end position="150"/>
    </location>
</feature>
<evidence type="ECO:0000313" key="2">
    <source>
        <dbReference type="EMBL" id="RTE53302.1"/>
    </source>
</evidence>
<feature type="transmembrane region" description="Helical" evidence="1">
    <location>
        <begin position="162"/>
        <end position="183"/>
    </location>
</feature>
<sequence>MQILDTFLENASEPIYALTLVIALIKYPKYFSTPLKYFPILLMYTLLTEVLGHITRNYEVYHIAIFSSYASYNVIIYNIYNIIFFSYFFFVYWKYINNRFYKNIIVASGSLFLILSAINPFFQDFKLEAQMYSYLTGAIIMLMCIVLFFLDHRNAKDKLDFRYTGIKWISIGLFIFYAGYFPIKVSIYQSYLSLYTEYIHLRRIHLTLIIVSYSCFIIGFVRMKKKFWI</sequence>
<dbReference type="Proteomes" id="UP000267585">
    <property type="component" value="Unassembled WGS sequence"/>
</dbReference>
<dbReference type="OrthoDB" id="1435288at2"/>